<dbReference type="Pfam" id="PF10263">
    <property type="entry name" value="SprT-like"/>
    <property type="match status" value="1"/>
</dbReference>
<evidence type="ECO:0000313" key="4">
    <source>
        <dbReference type="Proteomes" id="UP000029665"/>
    </source>
</evidence>
<feature type="region of interest" description="Disordered" evidence="1">
    <location>
        <begin position="1"/>
        <end position="62"/>
    </location>
</feature>
<dbReference type="OrthoDB" id="20772at2759"/>
<feature type="region of interest" description="Disordered" evidence="1">
    <location>
        <begin position="230"/>
        <end position="254"/>
    </location>
</feature>
<feature type="compositionally biased region" description="Basic and acidic residues" evidence="1">
    <location>
        <begin position="279"/>
        <end position="288"/>
    </location>
</feature>
<dbReference type="GO" id="GO:0005634">
    <property type="term" value="C:nucleus"/>
    <property type="evidence" value="ECO:0007669"/>
    <property type="project" value="TreeGrafter"/>
</dbReference>
<proteinExistence type="predicted"/>
<feature type="compositionally biased region" description="Basic and acidic residues" evidence="1">
    <location>
        <begin position="193"/>
        <end position="203"/>
    </location>
</feature>
<keyword evidence="4" id="KW-1185">Reference proteome</keyword>
<feature type="domain" description="SprT-like" evidence="2">
    <location>
        <begin position="335"/>
        <end position="486"/>
    </location>
</feature>
<accession>A0A060S9M2</accession>
<evidence type="ECO:0000313" key="3">
    <source>
        <dbReference type="EMBL" id="CDO70916.1"/>
    </source>
</evidence>
<dbReference type="InterPro" id="IPR006640">
    <property type="entry name" value="SprT-like_domain"/>
</dbReference>
<dbReference type="GO" id="GO:0006950">
    <property type="term" value="P:response to stress"/>
    <property type="evidence" value="ECO:0007669"/>
    <property type="project" value="UniProtKB-ARBA"/>
</dbReference>
<organism evidence="3 4">
    <name type="scientific">Pycnoporus cinnabarinus</name>
    <name type="common">Cinnabar-red polypore</name>
    <name type="synonym">Trametes cinnabarina</name>
    <dbReference type="NCBI Taxonomy" id="5643"/>
    <lineage>
        <taxon>Eukaryota</taxon>
        <taxon>Fungi</taxon>
        <taxon>Dikarya</taxon>
        <taxon>Basidiomycota</taxon>
        <taxon>Agaricomycotina</taxon>
        <taxon>Agaricomycetes</taxon>
        <taxon>Polyporales</taxon>
        <taxon>Polyporaceae</taxon>
        <taxon>Trametes</taxon>
    </lineage>
</organism>
<name>A0A060S9M2_PYCCI</name>
<dbReference type="PANTHER" id="PTHR23099:SF0">
    <property type="entry name" value="GERM CELL NUCLEAR ACIDIC PROTEIN"/>
    <property type="match status" value="1"/>
</dbReference>
<gene>
    <name evidence="3" type="ORF">BN946_scf184829.g24</name>
</gene>
<dbReference type="Proteomes" id="UP000029665">
    <property type="component" value="Unassembled WGS sequence"/>
</dbReference>
<dbReference type="EMBL" id="CCBP010000095">
    <property type="protein sequence ID" value="CDO70916.1"/>
    <property type="molecule type" value="Genomic_DNA"/>
</dbReference>
<evidence type="ECO:0000259" key="2">
    <source>
        <dbReference type="SMART" id="SM00731"/>
    </source>
</evidence>
<dbReference type="PANTHER" id="PTHR23099">
    <property type="entry name" value="TRANSCRIPTIONAL REGULATOR"/>
    <property type="match status" value="1"/>
</dbReference>
<feature type="region of interest" description="Disordered" evidence="1">
    <location>
        <begin position="279"/>
        <end position="322"/>
    </location>
</feature>
<dbReference type="AlphaFoldDB" id="A0A060S9M2"/>
<dbReference type="HOGENOM" id="CLU_503562_0_0_1"/>
<feature type="compositionally biased region" description="Basic and acidic residues" evidence="1">
    <location>
        <begin position="1"/>
        <end position="13"/>
    </location>
</feature>
<dbReference type="STRING" id="5643.A0A060S9M2"/>
<dbReference type="OMA" id="YPRINEQ"/>
<feature type="compositionally biased region" description="Low complexity" evidence="1">
    <location>
        <begin position="27"/>
        <end position="40"/>
    </location>
</feature>
<reference evidence="3" key="1">
    <citation type="submission" date="2014-01" db="EMBL/GenBank/DDBJ databases">
        <title>The genome of the white-rot fungus Pycnoporus cinnabarinus: a basidiomycete model with a versatile arsenal for lignocellulosic biomass breakdown.</title>
        <authorList>
            <person name="Levasseur A."/>
            <person name="Lomascolo A."/>
            <person name="Ruiz-Duenas F.J."/>
            <person name="Uzan E."/>
            <person name="Piumi F."/>
            <person name="Kues U."/>
            <person name="Ram A.F.J."/>
            <person name="Murat C."/>
            <person name="Haon M."/>
            <person name="Benoit I."/>
            <person name="Arfi Y."/>
            <person name="Chevret D."/>
            <person name="Drula E."/>
            <person name="Kwon M.J."/>
            <person name="Gouret P."/>
            <person name="Lesage-Meessen L."/>
            <person name="Lombard V."/>
            <person name="Mariette J."/>
            <person name="Noirot C."/>
            <person name="Park J."/>
            <person name="Patyshakuliyeva A."/>
            <person name="Wieneger R.A.B."/>
            <person name="Wosten H.A.B."/>
            <person name="Martin F."/>
            <person name="Coutinho P.M."/>
            <person name="de Vries R."/>
            <person name="Martinez A.T."/>
            <person name="Klopp C."/>
            <person name="Pontarotti P."/>
            <person name="Henrissat B."/>
            <person name="Record E."/>
        </authorList>
    </citation>
    <scope>NUCLEOTIDE SEQUENCE [LARGE SCALE GENOMIC DNA]</scope>
    <source>
        <strain evidence="3">BRFM137</strain>
    </source>
</reference>
<comment type="caution">
    <text evidence="3">The sequence shown here is derived from an EMBL/GenBank/DDBJ whole genome shotgun (WGS) entry which is preliminary data.</text>
</comment>
<sequence length="541" mass="60221">MAEDVRTVRDSAFRDAGVQLQMSDTPAAGAGAREGAAGEADLGTYTGRSKEDQVTVVSDSEEERQRRVRTKRAVLANVNVNQLRVIEISDSEDEDASGMLAKCACCRSEGSFTTSSGKRCLASPARVEDTPQGIPGKAGTNRPGADDADALTPGCRPRRRLPLDEDVIDLTVESSPEPDSPRRRAQCPSPIRGELRDKDERSSLPDMGVRLRTRRNAKDIAYSAGLIPLFIDDSDDEDGNEPSRTAPDDPFAMDDGSILVLARKPVRRPPQRLFKHNHIDSDGERRINDSPAVPSPSRSLISGARTAVPSPKPANAKTPRTSKKMLMQAQRERLQAYATSFFKELNETVFGGKLPESTELVWSKRLLTTAGRANWRKDRDGRHITHIQLAEKILDCEERIRNTLSHEMCHLACWVISGEPEEQHGPIFKNWARQVMRKRRDVEITTRHNYEINHKYRWKCEDCDKVYGRHSKSINPEEHNSPLVMPGAFPAPPALPADLKTKEKTTTKTRVYVELSEDDESDIEVLAQTFGGVRLKGSEDA</sequence>
<feature type="region of interest" description="Disordered" evidence="1">
    <location>
        <begin position="123"/>
        <end position="208"/>
    </location>
</feature>
<dbReference type="SMART" id="SM00731">
    <property type="entry name" value="SprT"/>
    <property type="match status" value="1"/>
</dbReference>
<protein>
    <recommendedName>
        <fullName evidence="2">SprT-like domain-containing protein</fullName>
    </recommendedName>
</protein>
<evidence type="ECO:0000256" key="1">
    <source>
        <dbReference type="SAM" id="MobiDB-lite"/>
    </source>
</evidence>